<keyword evidence="4" id="KW-0804">Transcription</keyword>
<dbReference type="Gene3D" id="3.30.730.10">
    <property type="entry name" value="AP2/ERF domain"/>
    <property type="match status" value="1"/>
</dbReference>
<dbReference type="PROSITE" id="PS51032">
    <property type="entry name" value="AP2_ERF"/>
    <property type="match status" value="1"/>
</dbReference>
<evidence type="ECO:0000256" key="5">
    <source>
        <dbReference type="ARBA" id="ARBA00023242"/>
    </source>
</evidence>
<dbReference type="EC" id="2.7.7.7" evidence="8"/>
<comment type="caution">
    <text evidence="8">The sequence shown here is derived from an EMBL/GenBank/DDBJ whole genome shotgun (WGS) entry which is preliminary data.</text>
</comment>
<keyword evidence="8" id="KW-0808">Transferase</keyword>
<dbReference type="CDD" id="cd00018">
    <property type="entry name" value="AP2"/>
    <property type="match status" value="1"/>
</dbReference>
<dbReference type="SUPFAM" id="SSF54171">
    <property type="entry name" value="DNA-binding domain"/>
    <property type="match status" value="1"/>
</dbReference>
<comment type="similarity">
    <text evidence="6">Belongs to the AP2/ERF transcription factor family. ERF subfamily.</text>
</comment>
<dbReference type="Pfam" id="PF07727">
    <property type="entry name" value="RVT_2"/>
    <property type="match status" value="1"/>
</dbReference>
<dbReference type="InterPro" id="IPR013103">
    <property type="entry name" value="RVT_2"/>
</dbReference>
<dbReference type="Pfam" id="PF00847">
    <property type="entry name" value="AP2"/>
    <property type="match status" value="1"/>
</dbReference>
<dbReference type="PANTHER" id="PTHR31190">
    <property type="entry name" value="DNA-BINDING DOMAIN"/>
    <property type="match status" value="1"/>
</dbReference>
<dbReference type="GO" id="GO:0003677">
    <property type="term" value="F:DNA binding"/>
    <property type="evidence" value="ECO:0007669"/>
    <property type="project" value="UniProtKB-KW"/>
</dbReference>
<proteinExistence type="inferred from homology"/>
<gene>
    <name evidence="8" type="ORF">D0Y65_025908</name>
</gene>
<dbReference type="AlphaFoldDB" id="A0A445II24"/>
<evidence type="ECO:0000256" key="1">
    <source>
        <dbReference type="ARBA" id="ARBA00004123"/>
    </source>
</evidence>
<dbReference type="GO" id="GO:0003700">
    <property type="term" value="F:DNA-binding transcription factor activity"/>
    <property type="evidence" value="ECO:0007669"/>
    <property type="project" value="InterPro"/>
</dbReference>
<evidence type="ECO:0000313" key="8">
    <source>
        <dbReference type="EMBL" id="RZB85532.1"/>
    </source>
</evidence>
<evidence type="ECO:0000313" key="9">
    <source>
        <dbReference type="Proteomes" id="UP000289340"/>
    </source>
</evidence>
<keyword evidence="9" id="KW-1185">Reference proteome</keyword>
<keyword evidence="8" id="KW-0548">Nucleotidyltransferase</keyword>
<comment type="subcellular location">
    <subcellularLocation>
        <location evidence="1">Nucleus</location>
    </subcellularLocation>
</comment>
<dbReference type="GO" id="GO:0003887">
    <property type="term" value="F:DNA-directed DNA polymerase activity"/>
    <property type="evidence" value="ECO:0007669"/>
    <property type="project" value="UniProtKB-EC"/>
</dbReference>
<dbReference type="SMART" id="SM00380">
    <property type="entry name" value="AP2"/>
    <property type="match status" value="1"/>
</dbReference>
<dbReference type="InterPro" id="IPR001471">
    <property type="entry name" value="AP2/ERF_dom"/>
</dbReference>
<keyword evidence="3" id="KW-0238">DNA-binding</keyword>
<dbReference type="InterPro" id="IPR044808">
    <property type="entry name" value="ERF_plant"/>
</dbReference>
<dbReference type="PRINTS" id="PR00367">
    <property type="entry name" value="ETHRSPELEMNT"/>
</dbReference>
<keyword evidence="5" id="KW-0539">Nucleus</keyword>
<evidence type="ECO:0000256" key="4">
    <source>
        <dbReference type="ARBA" id="ARBA00023163"/>
    </source>
</evidence>
<dbReference type="GO" id="GO:0005634">
    <property type="term" value="C:nucleus"/>
    <property type="evidence" value="ECO:0007669"/>
    <property type="project" value="UniProtKB-SubCell"/>
</dbReference>
<keyword evidence="2" id="KW-0805">Transcription regulation</keyword>
<dbReference type="FunFam" id="3.30.730.10:FF:000001">
    <property type="entry name" value="Ethylene-responsive transcription factor 2"/>
    <property type="match status" value="1"/>
</dbReference>
<dbReference type="Proteomes" id="UP000289340">
    <property type="component" value="Chromosome 10"/>
</dbReference>
<sequence length="319" mass="36320">MFNEFKKEMMKEFKMTNIGLMSYYLNIELMREDKDIFIIQESYAKEVIKKFKMDDSNPVNIPMECGIKLSKHEKGERVDPTLFKSIAGSLQYLTCTRLDTIYDVGVSPCYWDMLQEHDPYSSEVLFDSMSSTNAVLDPIHDSLSFDMVDFSTAPTTEGNHNDEAKQLVVKSEGQNKERSYIGVRKRPWGKFAAEIRDTTRNGTRVWLGTFDTAEAAALAYDQAAFSMRGQSAVLNFPVKRVKESLQEIQYSCFFNGSSSPALALKERHCIQRKLSSKGKKCKGKETSESVVVLEDLGVDYLEQLLSLSDQSESPSYFNY</sequence>
<dbReference type="PANTHER" id="PTHR31190:SF72">
    <property type="entry name" value="AP2 DOMAIN CONTAINING PROTEIN, EXPRESSED"/>
    <property type="match status" value="1"/>
</dbReference>
<dbReference type="EMBL" id="QZWG01000010">
    <property type="protein sequence ID" value="RZB85532.1"/>
    <property type="molecule type" value="Genomic_DNA"/>
</dbReference>
<evidence type="ECO:0000256" key="6">
    <source>
        <dbReference type="ARBA" id="ARBA00024343"/>
    </source>
</evidence>
<reference evidence="8 9" key="1">
    <citation type="submission" date="2018-09" db="EMBL/GenBank/DDBJ databases">
        <title>A high-quality reference genome of wild soybean provides a powerful tool to mine soybean genomes.</title>
        <authorList>
            <person name="Xie M."/>
            <person name="Chung C.Y.L."/>
            <person name="Li M.-W."/>
            <person name="Wong F.-L."/>
            <person name="Chan T.-F."/>
            <person name="Lam H.-M."/>
        </authorList>
    </citation>
    <scope>NUCLEOTIDE SEQUENCE [LARGE SCALE GENOMIC DNA]</scope>
    <source>
        <strain evidence="9">cv. W05</strain>
        <tissue evidence="8">Hypocotyl of etiolated seedlings</tissue>
    </source>
</reference>
<evidence type="ECO:0000259" key="7">
    <source>
        <dbReference type="PROSITE" id="PS51032"/>
    </source>
</evidence>
<dbReference type="InterPro" id="IPR016177">
    <property type="entry name" value="DNA-bd_dom_sf"/>
</dbReference>
<name>A0A445II24_GLYSO</name>
<dbReference type="GO" id="GO:0009873">
    <property type="term" value="P:ethylene-activated signaling pathway"/>
    <property type="evidence" value="ECO:0007669"/>
    <property type="project" value="InterPro"/>
</dbReference>
<organism evidence="8 9">
    <name type="scientific">Glycine soja</name>
    <name type="common">Wild soybean</name>
    <dbReference type="NCBI Taxonomy" id="3848"/>
    <lineage>
        <taxon>Eukaryota</taxon>
        <taxon>Viridiplantae</taxon>
        <taxon>Streptophyta</taxon>
        <taxon>Embryophyta</taxon>
        <taxon>Tracheophyta</taxon>
        <taxon>Spermatophyta</taxon>
        <taxon>Magnoliopsida</taxon>
        <taxon>eudicotyledons</taxon>
        <taxon>Gunneridae</taxon>
        <taxon>Pentapetalae</taxon>
        <taxon>rosids</taxon>
        <taxon>fabids</taxon>
        <taxon>Fabales</taxon>
        <taxon>Fabaceae</taxon>
        <taxon>Papilionoideae</taxon>
        <taxon>50 kb inversion clade</taxon>
        <taxon>NPAAA clade</taxon>
        <taxon>indigoferoid/millettioid clade</taxon>
        <taxon>Phaseoleae</taxon>
        <taxon>Glycine</taxon>
        <taxon>Glycine subgen. Soja</taxon>
    </lineage>
</organism>
<evidence type="ECO:0000256" key="2">
    <source>
        <dbReference type="ARBA" id="ARBA00023015"/>
    </source>
</evidence>
<dbReference type="InterPro" id="IPR036955">
    <property type="entry name" value="AP2/ERF_dom_sf"/>
</dbReference>
<protein>
    <submittedName>
        <fullName evidence="8">Ethylene-responsive transcription factor 1B</fullName>
        <ecNumber evidence="8">2.7.7.7</ecNumber>
    </submittedName>
</protein>
<accession>A0A445II24</accession>
<evidence type="ECO:0000256" key="3">
    <source>
        <dbReference type="ARBA" id="ARBA00023125"/>
    </source>
</evidence>
<feature type="domain" description="AP2/ERF" evidence="7">
    <location>
        <begin position="179"/>
        <end position="237"/>
    </location>
</feature>